<reference evidence="17" key="1">
    <citation type="submission" date="2022-07" db="EMBL/GenBank/DDBJ databases">
        <title>Phylogenomic reconstructions and comparative analyses of Kickxellomycotina fungi.</title>
        <authorList>
            <person name="Reynolds N.K."/>
            <person name="Stajich J.E."/>
            <person name="Barry K."/>
            <person name="Grigoriev I.V."/>
            <person name="Crous P."/>
            <person name="Smith M.E."/>
        </authorList>
    </citation>
    <scope>NUCLEOTIDE SEQUENCE</scope>
    <source>
        <strain evidence="17">RSA 567</strain>
    </source>
</reference>
<feature type="region of interest" description="Disordered" evidence="15">
    <location>
        <begin position="418"/>
        <end position="441"/>
    </location>
</feature>
<keyword evidence="8 17" id="KW-0808">Transferase</keyword>
<evidence type="ECO:0000313" key="18">
    <source>
        <dbReference type="Proteomes" id="UP001151582"/>
    </source>
</evidence>
<protein>
    <recommendedName>
        <fullName evidence="6">Amino-acid acetyltransferase, mitochondrial</fullName>
        <ecNumber evidence="5">2.3.1.1</ecNumber>
    </recommendedName>
    <alternativeName>
        <fullName evidence="12">Glutamate N-acetyltransferase</fullName>
    </alternativeName>
    <alternativeName>
        <fullName evidence="13">N-acetylglutamate synthase</fullName>
    </alternativeName>
</protein>
<dbReference type="GO" id="GO:0006526">
    <property type="term" value="P:L-arginine biosynthetic process"/>
    <property type="evidence" value="ECO:0007669"/>
    <property type="project" value="TreeGrafter"/>
</dbReference>
<feature type="domain" description="N-acetyltransferase" evidence="16">
    <location>
        <begin position="475"/>
        <end position="635"/>
    </location>
</feature>
<comment type="subcellular location">
    <subcellularLocation>
        <location evidence="2">Mitochondrion</location>
    </subcellularLocation>
</comment>
<dbReference type="PANTHER" id="PTHR23342:SF4">
    <property type="entry name" value="AMINO-ACID ACETYLTRANSFERASE, MITOCHONDRIAL"/>
    <property type="match status" value="1"/>
</dbReference>
<dbReference type="OrthoDB" id="5585968at2759"/>
<dbReference type="EMBL" id="JANBQB010000209">
    <property type="protein sequence ID" value="KAJ1979637.1"/>
    <property type="molecule type" value="Genomic_DNA"/>
</dbReference>
<evidence type="ECO:0000259" key="16">
    <source>
        <dbReference type="PROSITE" id="PS51731"/>
    </source>
</evidence>
<evidence type="ECO:0000256" key="10">
    <source>
        <dbReference type="ARBA" id="ARBA00023128"/>
    </source>
</evidence>
<evidence type="ECO:0000256" key="3">
    <source>
        <dbReference type="ARBA" id="ARBA00004925"/>
    </source>
</evidence>
<accession>A0A9W8B7K4</accession>
<feature type="compositionally biased region" description="Polar residues" evidence="15">
    <location>
        <begin position="422"/>
        <end position="432"/>
    </location>
</feature>
<evidence type="ECO:0000256" key="15">
    <source>
        <dbReference type="SAM" id="MobiDB-lite"/>
    </source>
</evidence>
<dbReference type="GO" id="GO:0004042">
    <property type="term" value="F:L-glutamate N-acetyltransferase activity"/>
    <property type="evidence" value="ECO:0007669"/>
    <property type="project" value="TreeGrafter"/>
</dbReference>
<evidence type="ECO:0000256" key="4">
    <source>
        <dbReference type="ARBA" id="ARBA00008694"/>
    </source>
</evidence>
<feature type="region of interest" description="Disordered" evidence="15">
    <location>
        <begin position="50"/>
        <end position="79"/>
    </location>
</feature>
<evidence type="ECO:0000256" key="8">
    <source>
        <dbReference type="ARBA" id="ARBA00022679"/>
    </source>
</evidence>
<evidence type="ECO:0000256" key="5">
    <source>
        <dbReference type="ARBA" id="ARBA00012697"/>
    </source>
</evidence>
<keyword evidence="18" id="KW-1185">Reference proteome</keyword>
<dbReference type="Gene3D" id="3.40.630.30">
    <property type="match status" value="1"/>
</dbReference>
<sequence length="635" mass="70224">MVGSHQLQRWLSVAGPRHTNRAAQQLYLQVLEAYPSPREARHFLQRVTGRHHPPQLPSALPTSHSARATRSSLHRQAGQSTTSLPEDLWIQSLLYPQKRLVALVVVPIGLPESQLLRIAQTLVNLAQLGLAPVVVLDPCYPIDKNTLAESVVTPPEPVDECVHHPPCAQPQQLELPSRSAIMQQGLALTALIESIPGGRARPIFSGVFTANHGGPDAIEVDLAPIVSALTLKHIPLLAPISAQATQRTVAMRLVSMRKILTALTQAMCHQPFCIPRRSRDQPDRQDDGCFDVELANAHKRPLSEAATTPAEACKLIFISPEPVPSPLQSSDQTRSSSFVNLEDEYAELRQHLTAQLLAPSSRASLQISKTKAARRRSMIATLDTIQTCLSVLPSRSSALIVSADSVADTVHNWITDKPIPLRSTTTPSPQTHPENHERPNPLATQAVPPRWPHASSTLSSVAVQRAPTVVLRHGLKVAVHRSLDTVDLAKLQKLLEASFKRSLNQLAYWARLRQCLDMVIVAGDYQGAVVMTKELASIASPTPLPYLDKFAIDPQSQGIGIAEILWKNVARQYTTTPWTWRSRRDNGVNKWYYDKAHGHMRIPKTQWVCFWSGPEGWSQVDQFVTICRQIPPSFH</sequence>
<evidence type="ECO:0000256" key="12">
    <source>
        <dbReference type="ARBA" id="ARBA00030346"/>
    </source>
</evidence>
<dbReference type="EC" id="2.3.1.1" evidence="5"/>
<evidence type="ECO:0000256" key="13">
    <source>
        <dbReference type="ARBA" id="ARBA00033251"/>
    </source>
</evidence>
<evidence type="ECO:0000256" key="6">
    <source>
        <dbReference type="ARBA" id="ARBA00018802"/>
    </source>
</evidence>
<dbReference type="GO" id="GO:0005759">
    <property type="term" value="C:mitochondrial matrix"/>
    <property type="evidence" value="ECO:0007669"/>
    <property type="project" value="TreeGrafter"/>
</dbReference>
<evidence type="ECO:0000256" key="1">
    <source>
        <dbReference type="ARBA" id="ARBA00002294"/>
    </source>
</evidence>
<comment type="caution">
    <text evidence="17">The sequence shown here is derived from an EMBL/GenBank/DDBJ whole genome shotgun (WGS) entry which is preliminary data.</text>
</comment>
<organism evidence="17 18">
    <name type="scientific">Dimargaris verticillata</name>
    <dbReference type="NCBI Taxonomy" id="2761393"/>
    <lineage>
        <taxon>Eukaryota</taxon>
        <taxon>Fungi</taxon>
        <taxon>Fungi incertae sedis</taxon>
        <taxon>Zoopagomycota</taxon>
        <taxon>Kickxellomycotina</taxon>
        <taxon>Dimargaritomycetes</taxon>
        <taxon>Dimargaritales</taxon>
        <taxon>Dimargaritaceae</taxon>
        <taxon>Dimargaris</taxon>
    </lineage>
</organism>
<dbReference type="InterPro" id="IPR036393">
    <property type="entry name" value="AceGlu_kinase-like_sf"/>
</dbReference>
<feature type="compositionally biased region" description="Polar residues" evidence="15">
    <location>
        <begin position="60"/>
        <end position="71"/>
    </location>
</feature>
<comment type="catalytic activity">
    <reaction evidence="14">
        <text>L-glutamate + acetyl-CoA = N-acetyl-L-glutamate + CoA + H(+)</text>
        <dbReference type="Rhea" id="RHEA:24292"/>
        <dbReference type="ChEBI" id="CHEBI:15378"/>
        <dbReference type="ChEBI" id="CHEBI:29985"/>
        <dbReference type="ChEBI" id="CHEBI:44337"/>
        <dbReference type="ChEBI" id="CHEBI:57287"/>
        <dbReference type="ChEBI" id="CHEBI:57288"/>
        <dbReference type="EC" id="2.3.1.1"/>
    </reaction>
</comment>
<dbReference type="Gene3D" id="3.40.1160.10">
    <property type="entry name" value="Acetylglutamate kinase-like"/>
    <property type="match status" value="1"/>
</dbReference>
<dbReference type="PROSITE" id="PS51731">
    <property type="entry name" value="GNAT_NAGS"/>
    <property type="match status" value="1"/>
</dbReference>
<evidence type="ECO:0000256" key="7">
    <source>
        <dbReference type="ARBA" id="ARBA00022605"/>
    </source>
</evidence>
<keyword evidence="10" id="KW-0496">Mitochondrion</keyword>
<name>A0A9W8B7K4_9FUNG</name>
<dbReference type="Pfam" id="PF04768">
    <property type="entry name" value="NAT"/>
    <property type="match status" value="1"/>
</dbReference>
<keyword evidence="7" id="KW-0028">Amino-acid biosynthesis</keyword>
<evidence type="ECO:0000256" key="11">
    <source>
        <dbReference type="ARBA" id="ARBA00023315"/>
    </source>
</evidence>
<dbReference type="PANTHER" id="PTHR23342">
    <property type="entry name" value="N-ACETYLGLUTAMATE SYNTHASE"/>
    <property type="match status" value="1"/>
</dbReference>
<gene>
    <name evidence="17" type="primary">ARG2</name>
    <name evidence="17" type="ORF">H4R34_002750</name>
</gene>
<dbReference type="AlphaFoldDB" id="A0A9W8B7K4"/>
<evidence type="ECO:0000313" key="17">
    <source>
        <dbReference type="EMBL" id="KAJ1979637.1"/>
    </source>
</evidence>
<keyword evidence="9" id="KW-0809">Transit peptide</keyword>
<dbReference type="InterPro" id="IPR006855">
    <property type="entry name" value="Vertebrate-like_GNAT_dom"/>
</dbReference>
<evidence type="ECO:0000256" key="14">
    <source>
        <dbReference type="ARBA" id="ARBA00048372"/>
    </source>
</evidence>
<evidence type="ECO:0000256" key="9">
    <source>
        <dbReference type="ARBA" id="ARBA00022946"/>
    </source>
</evidence>
<evidence type="ECO:0000256" key="2">
    <source>
        <dbReference type="ARBA" id="ARBA00004173"/>
    </source>
</evidence>
<dbReference type="GO" id="GO:0006592">
    <property type="term" value="P:ornithine biosynthetic process"/>
    <property type="evidence" value="ECO:0007669"/>
    <property type="project" value="TreeGrafter"/>
</dbReference>
<comment type="pathway">
    <text evidence="3">Amino-acid biosynthesis; L-arginine biosynthesis; N(2)-acetyl-L-ornithine from L-glutamate: step 1/4.</text>
</comment>
<dbReference type="Proteomes" id="UP001151582">
    <property type="component" value="Unassembled WGS sequence"/>
</dbReference>
<comment type="similarity">
    <text evidence="4">Belongs to the acetyltransferase family.</text>
</comment>
<proteinExistence type="inferred from homology"/>
<keyword evidence="11 17" id="KW-0012">Acyltransferase</keyword>
<comment type="function">
    <text evidence="1">N-acetylglutamate synthase involved in arginine biosynthesis.</text>
</comment>